<dbReference type="GO" id="GO:0046872">
    <property type="term" value="F:metal ion binding"/>
    <property type="evidence" value="ECO:0007669"/>
    <property type="project" value="UniProtKB-KW"/>
</dbReference>
<dbReference type="Pfam" id="PF00264">
    <property type="entry name" value="Tyrosinase"/>
    <property type="match status" value="1"/>
</dbReference>
<keyword evidence="2" id="KW-0186">Copper</keyword>
<evidence type="ECO:0000313" key="6">
    <source>
        <dbReference type="Proteomes" id="UP000193498"/>
    </source>
</evidence>
<dbReference type="InterPro" id="IPR050316">
    <property type="entry name" value="Tyrosinase/Hemocyanin"/>
</dbReference>
<feature type="domain" description="Tyrosinase copper-binding" evidence="4">
    <location>
        <begin position="220"/>
        <end position="231"/>
    </location>
</feature>
<dbReference type="InterPro" id="IPR002227">
    <property type="entry name" value="Tyrosinase_Cu-bd"/>
</dbReference>
<evidence type="ECO:0000256" key="3">
    <source>
        <dbReference type="SAM" id="SignalP"/>
    </source>
</evidence>
<sequence>MLVKSFIKLFSILQFCGLLFLVNGQACTNPRVRKEIRELTAEEWNTYIDAVNKLHSGPPPTIYDRIVAVHLKYVVEAHNVPCFFPWHRKYIREFELALQSINNTITLPYWDWSIDSQAPETSAIFKPEYFGASGESECITEGPFKDWKMYVPTPHCLKRQWSKGDKISALYPPELLAKIVTGAKSYNEFRTAIEAAPHALVHVNIGGKTGDVGTMWSPNDPLFWSHHAFVDKIWADFQLLNPHLATDYQGLDSNNATVSAEDEIPPFSATVASTFNIADPSLCYAYSNA</sequence>
<dbReference type="OrthoDB" id="6132182at2759"/>
<gene>
    <name evidence="5" type="ORF">K493DRAFT_233351</name>
</gene>
<dbReference type="PROSITE" id="PS00498">
    <property type="entry name" value="TYROSINASE_2"/>
    <property type="match status" value="1"/>
</dbReference>
<dbReference type="PANTHER" id="PTHR11474:SF126">
    <property type="entry name" value="TYROSINASE-LIKE PROTEIN TYR-1-RELATED"/>
    <property type="match status" value="1"/>
</dbReference>
<dbReference type="Proteomes" id="UP000193498">
    <property type="component" value="Unassembled WGS sequence"/>
</dbReference>
<dbReference type="PANTHER" id="PTHR11474">
    <property type="entry name" value="TYROSINASE FAMILY MEMBER"/>
    <property type="match status" value="1"/>
</dbReference>
<proteinExistence type="predicted"/>
<feature type="signal peptide" evidence="3">
    <location>
        <begin position="1"/>
        <end position="24"/>
    </location>
</feature>
<evidence type="ECO:0000259" key="4">
    <source>
        <dbReference type="PROSITE" id="PS00498"/>
    </source>
</evidence>
<dbReference type="SUPFAM" id="SSF48056">
    <property type="entry name" value="Di-copper centre-containing domain"/>
    <property type="match status" value="1"/>
</dbReference>
<dbReference type="Gene3D" id="1.10.1280.10">
    <property type="entry name" value="Di-copper center containing domain from catechol oxidase"/>
    <property type="match status" value="1"/>
</dbReference>
<dbReference type="InParanoid" id="A0A1Y1XUN2"/>
<keyword evidence="1" id="KW-0479">Metal-binding</keyword>
<comment type="caution">
    <text evidence="5">The sequence shown here is derived from an EMBL/GenBank/DDBJ whole genome shotgun (WGS) entry which is preliminary data.</text>
</comment>
<dbReference type="InterPro" id="IPR008922">
    <property type="entry name" value="Di-copper_centre_dom_sf"/>
</dbReference>
<reference evidence="5 6" key="1">
    <citation type="submission" date="2016-07" db="EMBL/GenBank/DDBJ databases">
        <title>Pervasive Adenine N6-methylation of Active Genes in Fungi.</title>
        <authorList>
            <consortium name="DOE Joint Genome Institute"/>
            <person name="Mondo S.J."/>
            <person name="Dannebaum R.O."/>
            <person name="Kuo R.C."/>
            <person name="Labutti K."/>
            <person name="Haridas S."/>
            <person name="Kuo A."/>
            <person name="Salamov A."/>
            <person name="Ahrendt S.R."/>
            <person name="Lipzen A."/>
            <person name="Sullivan W."/>
            <person name="Andreopoulos W.B."/>
            <person name="Clum A."/>
            <person name="Lindquist E."/>
            <person name="Daum C."/>
            <person name="Ramamoorthy G.K."/>
            <person name="Gryganskyi A."/>
            <person name="Culley D."/>
            <person name="Magnuson J.K."/>
            <person name="James T.Y."/>
            <person name="O'Malley M.A."/>
            <person name="Stajich J.E."/>
            <person name="Spatafora J.W."/>
            <person name="Visel A."/>
            <person name="Grigoriev I.V."/>
        </authorList>
    </citation>
    <scope>NUCLEOTIDE SEQUENCE [LARGE SCALE GENOMIC DNA]</scope>
    <source>
        <strain evidence="5 6">CBS 931.73</strain>
    </source>
</reference>
<protein>
    <submittedName>
        <fullName evidence="5">Di-copper centre-containing protein</fullName>
    </submittedName>
</protein>
<evidence type="ECO:0000256" key="2">
    <source>
        <dbReference type="ARBA" id="ARBA00023008"/>
    </source>
</evidence>
<keyword evidence="3" id="KW-0732">Signal</keyword>
<evidence type="ECO:0000256" key="1">
    <source>
        <dbReference type="ARBA" id="ARBA00022723"/>
    </source>
</evidence>
<keyword evidence="6" id="KW-1185">Reference proteome</keyword>
<dbReference type="AlphaFoldDB" id="A0A1Y1XUN2"/>
<organism evidence="5 6">
    <name type="scientific">Basidiobolus meristosporus CBS 931.73</name>
    <dbReference type="NCBI Taxonomy" id="1314790"/>
    <lineage>
        <taxon>Eukaryota</taxon>
        <taxon>Fungi</taxon>
        <taxon>Fungi incertae sedis</taxon>
        <taxon>Zoopagomycota</taxon>
        <taxon>Entomophthoromycotina</taxon>
        <taxon>Basidiobolomycetes</taxon>
        <taxon>Basidiobolales</taxon>
        <taxon>Basidiobolaceae</taxon>
        <taxon>Basidiobolus</taxon>
    </lineage>
</organism>
<feature type="non-terminal residue" evidence="5">
    <location>
        <position position="289"/>
    </location>
</feature>
<evidence type="ECO:0000313" key="5">
    <source>
        <dbReference type="EMBL" id="ORX89472.1"/>
    </source>
</evidence>
<accession>A0A1Y1XUN2</accession>
<dbReference type="GO" id="GO:0016491">
    <property type="term" value="F:oxidoreductase activity"/>
    <property type="evidence" value="ECO:0007669"/>
    <property type="project" value="InterPro"/>
</dbReference>
<dbReference type="EMBL" id="MCFE01000442">
    <property type="protein sequence ID" value="ORX89472.1"/>
    <property type="molecule type" value="Genomic_DNA"/>
</dbReference>
<dbReference type="PRINTS" id="PR00092">
    <property type="entry name" value="TYROSINASE"/>
</dbReference>
<name>A0A1Y1XUN2_9FUNG</name>
<feature type="chain" id="PRO_5012914717" evidence="3">
    <location>
        <begin position="25"/>
        <end position="289"/>
    </location>
</feature>